<evidence type="ECO:0000313" key="5">
    <source>
        <dbReference type="EMBL" id="NDW20484.1"/>
    </source>
</evidence>
<gene>
    <name evidence="5" type="ORF">GTW09_02990</name>
</gene>
<dbReference type="Proteomes" id="UP000478837">
    <property type="component" value="Unassembled WGS sequence"/>
</dbReference>
<name>A0A6L9MQG8_9ALTE</name>
<dbReference type="SUPFAM" id="SSF47413">
    <property type="entry name" value="lambda repressor-like DNA-binding domains"/>
    <property type="match status" value="1"/>
</dbReference>
<protein>
    <submittedName>
        <fullName evidence="5">Substrate-binding domain-containing protein</fullName>
    </submittedName>
</protein>
<evidence type="ECO:0000256" key="3">
    <source>
        <dbReference type="ARBA" id="ARBA00023163"/>
    </source>
</evidence>
<dbReference type="CDD" id="cd01392">
    <property type="entry name" value="HTH_LacI"/>
    <property type="match status" value="1"/>
</dbReference>
<keyword evidence="3" id="KW-0804">Transcription</keyword>
<evidence type="ECO:0000313" key="6">
    <source>
        <dbReference type="Proteomes" id="UP000478837"/>
    </source>
</evidence>
<dbReference type="InterPro" id="IPR028082">
    <property type="entry name" value="Peripla_BP_I"/>
</dbReference>
<comment type="caution">
    <text evidence="5">The sequence shown here is derived from an EMBL/GenBank/DDBJ whole genome shotgun (WGS) entry which is preliminary data.</text>
</comment>
<dbReference type="Pfam" id="PF13377">
    <property type="entry name" value="Peripla_BP_3"/>
    <property type="match status" value="1"/>
</dbReference>
<dbReference type="GO" id="GO:0003700">
    <property type="term" value="F:DNA-binding transcription factor activity"/>
    <property type="evidence" value="ECO:0007669"/>
    <property type="project" value="TreeGrafter"/>
</dbReference>
<dbReference type="RefSeq" id="WP_083595351.1">
    <property type="nucleotide sequence ID" value="NZ_JAAAWP010000002.1"/>
</dbReference>
<dbReference type="Gene3D" id="3.40.50.2300">
    <property type="match status" value="2"/>
</dbReference>
<keyword evidence="1" id="KW-0805">Transcription regulation</keyword>
<dbReference type="InterPro" id="IPR046335">
    <property type="entry name" value="LacI/GalR-like_sensor"/>
</dbReference>
<evidence type="ECO:0000256" key="2">
    <source>
        <dbReference type="ARBA" id="ARBA00023125"/>
    </source>
</evidence>
<accession>A0A6L9MQG8</accession>
<dbReference type="Gene3D" id="1.10.260.40">
    <property type="entry name" value="lambda repressor-like DNA-binding domains"/>
    <property type="match status" value="1"/>
</dbReference>
<dbReference type="Pfam" id="PF00356">
    <property type="entry name" value="LacI"/>
    <property type="match status" value="1"/>
</dbReference>
<dbReference type="AlphaFoldDB" id="A0A6L9MQG8"/>
<reference evidence="5 6" key="1">
    <citation type="submission" date="2020-01" db="EMBL/GenBank/DDBJ databases">
        <title>Genomes of bacteria type strains.</title>
        <authorList>
            <person name="Chen J."/>
            <person name="Zhu S."/>
            <person name="Yang J."/>
        </authorList>
    </citation>
    <scope>NUCLEOTIDE SEQUENCE [LARGE SCALE GENOMIC DNA]</scope>
    <source>
        <strain evidence="5 6">LMG 22958</strain>
    </source>
</reference>
<proteinExistence type="predicted"/>
<evidence type="ECO:0000259" key="4">
    <source>
        <dbReference type="PROSITE" id="PS50932"/>
    </source>
</evidence>
<organism evidence="5 6">
    <name type="scientific">Alteromonas hispanica</name>
    <dbReference type="NCBI Taxonomy" id="315421"/>
    <lineage>
        <taxon>Bacteria</taxon>
        <taxon>Pseudomonadati</taxon>
        <taxon>Pseudomonadota</taxon>
        <taxon>Gammaproteobacteria</taxon>
        <taxon>Alteromonadales</taxon>
        <taxon>Alteromonadaceae</taxon>
        <taxon>Alteromonas/Salinimonas group</taxon>
        <taxon>Alteromonas</taxon>
    </lineage>
</organism>
<dbReference type="SMART" id="SM00354">
    <property type="entry name" value="HTH_LACI"/>
    <property type="match status" value="1"/>
</dbReference>
<dbReference type="GO" id="GO:0000976">
    <property type="term" value="F:transcription cis-regulatory region binding"/>
    <property type="evidence" value="ECO:0007669"/>
    <property type="project" value="TreeGrafter"/>
</dbReference>
<keyword evidence="6" id="KW-1185">Reference proteome</keyword>
<dbReference type="InterPro" id="IPR010982">
    <property type="entry name" value="Lambda_DNA-bd_dom_sf"/>
</dbReference>
<feature type="domain" description="HTH lacI-type" evidence="4">
    <location>
        <begin position="10"/>
        <end position="64"/>
    </location>
</feature>
<dbReference type="InterPro" id="IPR000843">
    <property type="entry name" value="HTH_LacI"/>
</dbReference>
<dbReference type="PANTHER" id="PTHR30146:SF120">
    <property type="entry name" value="ALANINE RACEMASE"/>
    <property type="match status" value="1"/>
</dbReference>
<sequence length="341" mass="37420">MVTLTAETKLTLARLAELAGVSTSTASRALKDNPLIRKETRERIQALAIEHNFSINAAASRLRTQKTHVIAVILNLIDNTEQSTTDPFLLKLVGELNQALNAKGYELLLSNSFMASDDWANYFIRSQRADGILVIGQGKTTEKIDLAAKSGIPIVVWGDTKTKASYPIVGGNNFLGGYEATKYLLEQGAEQILFLGDSEHAEMRERLRGYQKAHAEFNIEPGVSHVGAIDITSKTAYQYMNQRIKANGLDFDGIVCVSDMVALGAIKALKERYVGIPSDVGIVGYDDIPLAELIHPSLTTIRQNTQQAAELMVDQLLCQFEGKPVNNQVVETSLIVRRSTK</sequence>
<evidence type="ECO:0000256" key="1">
    <source>
        <dbReference type="ARBA" id="ARBA00023015"/>
    </source>
</evidence>
<dbReference type="PANTHER" id="PTHR30146">
    <property type="entry name" value="LACI-RELATED TRANSCRIPTIONAL REPRESSOR"/>
    <property type="match status" value="1"/>
</dbReference>
<dbReference type="SUPFAM" id="SSF53822">
    <property type="entry name" value="Periplasmic binding protein-like I"/>
    <property type="match status" value="1"/>
</dbReference>
<keyword evidence="2" id="KW-0238">DNA-binding</keyword>
<dbReference type="PROSITE" id="PS50932">
    <property type="entry name" value="HTH_LACI_2"/>
    <property type="match status" value="1"/>
</dbReference>
<dbReference type="EMBL" id="JAAAWP010000002">
    <property type="protein sequence ID" value="NDW20484.1"/>
    <property type="molecule type" value="Genomic_DNA"/>
</dbReference>